<gene>
    <name evidence="2" type="ORF">EI42_05919</name>
</gene>
<evidence type="ECO:0000313" key="2">
    <source>
        <dbReference type="EMBL" id="PZW20546.1"/>
    </source>
</evidence>
<name>A0A326TWR3_THEHA</name>
<evidence type="ECO:0000256" key="1">
    <source>
        <dbReference type="SAM" id="Phobius"/>
    </source>
</evidence>
<dbReference type="OrthoDB" id="166909at2"/>
<dbReference type="InterPro" id="IPR022385">
    <property type="entry name" value="Rhs_assc_core"/>
</dbReference>
<keyword evidence="1" id="KW-1133">Transmembrane helix</keyword>
<proteinExistence type="predicted"/>
<dbReference type="NCBIfam" id="TIGR03696">
    <property type="entry name" value="Rhs_assc_core"/>
    <property type="match status" value="1"/>
</dbReference>
<accession>A0A326TWR3</accession>
<sequence length="123" mass="13201">MGILFDIRYYDPQLGRWTQQDPVGGSLGNLNSANRYLYASNDPVNRVDSSGMADALCALKTGFELFESAAGLISVLGVPTMTALVPVMVAMPFGFALGLGVFLTVQALILVQGVRDLRDCLNE</sequence>
<dbReference type="AlphaFoldDB" id="A0A326TWR3"/>
<comment type="caution">
    <text evidence="2">The sequence shown here is derived from an EMBL/GenBank/DDBJ whole genome shotgun (WGS) entry which is preliminary data.</text>
</comment>
<keyword evidence="1" id="KW-0812">Transmembrane</keyword>
<organism evidence="2 3">
    <name type="scientific">Thermosporothrix hazakensis</name>
    <dbReference type="NCBI Taxonomy" id="644383"/>
    <lineage>
        <taxon>Bacteria</taxon>
        <taxon>Bacillati</taxon>
        <taxon>Chloroflexota</taxon>
        <taxon>Ktedonobacteria</taxon>
        <taxon>Ktedonobacterales</taxon>
        <taxon>Thermosporotrichaceae</taxon>
        <taxon>Thermosporothrix</taxon>
    </lineage>
</organism>
<protein>
    <submittedName>
        <fullName evidence="2">RHS repeat-associated protein</fullName>
    </submittedName>
</protein>
<feature type="transmembrane region" description="Helical" evidence="1">
    <location>
        <begin position="95"/>
        <end position="114"/>
    </location>
</feature>
<feature type="transmembrane region" description="Helical" evidence="1">
    <location>
        <begin position="69"/>
        <end position="89"/>
    </location>
</feature>
<reference evidence="2 3" key="1">
    <citation type="submission" date="2018-06" db="EMBL/GenBank/DDBJ databases">
        <title>Genomic Encyclopedia of Archaeal and Bacterial Type Strains, Phase II (KMG-II): from individual species to whole genera.</title>
        <authorList>
            <person name="Goeker M."/>
        </authorList>
    </citation>
    <scope>NUCLEOTIDE SEQUENCE [LARGE SCALE GENOMIC DNA]</scope>
    <source>
        <strain evidence="2 3">ATCC BAA-1881</strain>
    </source>
</reference>
<keyword evidence="1" id="KW-0472">Membrane</keyword>
<dbReference type="EMBL" id="QKUF01000042">
    <property type="protein sequence ID" value="PZW20546.1"/>
    <property type="molecule type" value="Genomic_DNA"/>
</dbReference>
<keyword evidence="3" id="KW-1185">Reference proteome</keyword>
<evidence type="ECO:0000313" key="3">
    <source>
        <dbReference type="Proteomes" id="UP000248806"/>
    </source>
</evidence>
<dbReference type="Proteomes" id="UP000248806">
    <property type="component" value="Unassembled WGS sequence"/>
</dbReference>
<dbReference type="Gene3D" id="2.180.10.10">
    <property type="entry name" value="RHS repeat-associated core"/>
    <property type="match status" value="1"/>
</dbReference>